<reference evidence="6 7" key="1">
    <citation type="journal article" date="2004" name="Genome Res.">
        <title>The complete genome and proteome of Mycoplasma mobile.</title>
        <authorList>
            <person name="Jaffe J.D."/>
            <person name="Stange-Thomann N."/>
            <person name="Smith C."/>
            <person name="DeCaprio D."/>
            <person name="Fisher S."/>
            <person name="Butler J."/>
            <person name="Calvo S."/>
            <person name="Elkins T."/>
            <person name="FitzGerald M.G."/>
            <person name="Hafez N."/>
            <person name="Kodira C.D."/>
            <person name="Major J."/>
            <person name="Wang S."/>
            <person name="Wilkinson J."/>
            <person name="Nicol R."/>
            <person name="Nusbaum C."/>
            <person name="Birren B."/>
            <person name="Berg H.C."/>
            <person name="Church G.M."/>
        </authorList>
    </citation>
    <scope>NUCLEOTIDE SEQUENCE [LARGE SCALE GENOMIC DNA]</scope>
    <source>
        <strain evidence="7">ATCC 43663 / 163K / NCTC 11711</strain>
    </source>
</reference>
<dbReference type="RefSeq" id="WP_011265145.1">
    <property type="nucleotide sequence ID" value="NC_006908.1"/>
</dbReference>
<evidence type="ECO:0000313" key="6">
    <source>
        <dbReference type="EMBL" id="AAT28111.1"/>
    </source>
</evidence>
<dbReference type="Gene3D" id="1.20.1280.290">
    <property type="match status" value="1"/>
</dbReference>
<dbReference type="GO" id="GO:0016020">
    <property type="term" value="C:membrane"/>
    <property type="evidence" value="ECO:0007669"/>
    <property type="project" value="UniProtKB-SubCell"/>
</dbReference>
<evidence type="ECO:0000256" key="1">
    <source>
        <dbReference type="ARBA" id="ARBA00004141"/>
    </source>
</evidence>
<evidence type="ECO:0000256" key="2">
    <source>
        <dbReference type="ARBA" id="ARBA00022692"/>
    </source>
</evidence>
<dbReference type="AlphaFoldDB" id="Q6KH20"/>
<feature type="transmembrane region" description="Helical" evidence="5">
    <location>
        <begin position="43"/>
        <end position="65"/>
    </location>
</feature>
<dbReference type="KEGG" id="mmo:MMOB6250"/>
<name>Q6KH20_MYCM1</name>
<dbReference type="Pfam" id="PF04193">
    <property type="entry name" value="PQ-loop"/>
    <property type="match status" value="1"/>
</dbReference>
<accession>Q6KH20</accession>
<evidence type="ECO:0000256" key="5">
    <source>
        <dbReference type="SAM" id="Phobius"/>
    </source>
</evidence>
<dbReference type="Proteomes" id="UP000009072">
    <property type="component" value="Chromosome"/>
</dbReference>
<keyword evidence="3 5" id="KW-1133">Transmembrane helix</keyword>
<organism evidence="6 7">
    <name type="scientific">Mycoplasma mobile (strain ATCC 43663 / 163K / NCTC 11711)</name>
    <name type="common">Mesomycoplasma mobile</name>
    <dbReference type="NCBI Taxonomy" id="267748"/>
    <lineage>
        <taxon>Bacteria</taxon>
        <taxon>Bacillati</taxon>
        <taxon>Mycoplasmatota</taxon>
        <taxon>Mycoplasmoidales</taxon>
        <taxon>Metamycoplasmataceae</taxon>
        <taxon>Mesomycoplasma</taxon>
    </lineage>
</organism>
<evidence type="ECO:0000313" key="7">
    <source>
        <dbReference type="Proteomes" id="UP000009072"/>
    </source>
</evidence>
<feature type="transmembrane region" description="Helical" evidence="5">
    <location>
        <begin position="77"/>
        <end position="96"/>
    </location>
</feature>
<comment type="subcellular location">
    <subcellularLocation>
        <location evidence="1">Membrane</location>
        <topology evidence="1">Multi-pass membrane protein</topology>
    </subcellularLocation>
</comment>
<evidence type="ECO:0000256" key="3">
    <source>
        <dbReference type="ARBA" id="ARBA00022989"/>
    </source>
</evidence>
<dbReference type="InterPro" id="IPR006603">
    <property type="entry name" value="PQ-loop_rpt"/>
</dbReference>
<dbReference type="HOGENOM" id="CLU_2001354_0_0_14"/>
<keyword evidence="7" id="KW-1185">Reference proteome</keyword>
<proteinExistence type="predicted"/>
<dbReference type="STRING" id="267748.MMOB6250"/>
<keyword evidence="2 5" id="KW-0812">Transmembrane</keyword>
<evidence type="ECO:0000256" key="4">
    <source>
        <dbReference type="ARBA" id="ARBA00023136"/>
    </source>
</evidence>
<protein>
    <submittedName>
        <fullName evidence="6">Expressed protein</fullName>
    </submittedName>
</protein>
<sequence>MFNPSQLDLMLTILSTIAAIASAILFLPQLFKSFRTKMTSDTSLFLFIISFLGSVFWLGFGIILMLQGRLGASINLIWQNSFVGIIVFVLLSYKLLHMYKAKKLNISEAQFCHQLNLKSHNKNK</sequence>
<feature type="transmembrane region" description="Helical" evidence="5">
    <location>
        <begin position="12"/>
        <end position="31"/>
    </location>
</feature>
<gene>
    <name evidence="6" type="ordered locus">MMOB6250</name>
</gene>
<dbReference type="OrthoDB" id="122062at2"/>
<keyword evidence="4 5" id="KW-0472">Membrane</keyword>
<dbReference type="EMBL" id="AE017308">
    <property type="protein sequence ID" value="AAT28111.1"/>
    <property type="molecule type" value="Genomic_DNA"/>
</dbReference>